<evidence type="ECO:0000256" key="1">
    <source>
        <dbReference type="PROSITE-ProRule" id="PRU00221"/>
    </source>
</evidence>
<dbReference type="PROSITE" id="PS50082">
    <property type="entry name" value="WD_REPEATS_2"/>
    <property type="match status" value="1"/>
</dbReference>
<evidence type="ECO:0000313" key="3">
    <source>
        <dbReference type="Proteomes" id="UP000189670"/>
    </source>
</evidence>
<feature type="repeat" description="WD" evidence="1">
    <location>
        <begin position="1"/>
        <end position="25"/>
    </location>
</feature>
<accession>A0A1V1P0L8</accession>
<gene>
    <name evidence="2" type="ORF">OMM_10569</name>
</gene>
<dbReference type="Proteomes" id="UP000189670">
    <property type="component" value="Unassembled WGS sequence"/>
</dbReference>
<evidence type="ECO:0000313" key="2">
    <source>
        <dbReference type="EMBL" id="ETR68399.1"/>
    </source>
</evidence>
<protein>
    <submittedName>
        <fullName evidence="2">Uncharacterized protein</fullName>
    </submittedName>
</protein>
<dbReference type="InterPro" id="IPR001680">
    <property type="entry name" value="WD40_rpt"/>
</dbReference>
<reference evidence="3" key="1">
    <citation type="submission" date="2012-11" db="EMBL/GenBank/DDBJ databases">
        <authorList>
            <person name="Lucero-Rivera Y.E."/>
            <person name="Tovar-Ramirez D."/>
        </authorList>
    </citation>
    <scope>NUCLEOTIDE SEQUENCE [LARGE SCALE GENOMIC DNA]</scope>
    <source>
        <strain evidence="3">Araruama</strain>
    </source>
</reference>
<dbReference type="SUPFAM" id="SSF117289">
    <property type="entry name" value="Nucleoporin domain"/>
    <property type="match status" value="1"/>
</dbReference>
<dbReference type="AlphaFoldDB" id="A0A1V1P0L8"/>
<feature type="non-terminal residue" evidence="2">
    <location>
        <position position="1"/>
    </location>
</feature>
<organism evidence="2 3">
    <name type="scientific">Candidatus Magnetoglobus multicellularis str. Araruama</name>
    <dbReference type="NCBI Taxonomy" id="890399"/>
    <lineage>
        <taxon>Bacteria</taxon>
        <taxon>Pseudomonadati</taxon>
        <taxon>Thermodesulfobacteriota</taxon>
        <taxon>Desulfobacteria</taxon>
        <taxon>Desulfobacterales</taxon>
        <taxon>Desulfobacteraceae</taxon>
        <taxon>Candidatus Magnetoglobus</taxon>
    </lineage>
</organism>
<name>A0A1V1P0L8_9BACT</name>
<sequence>LSVKFSTNGKYLIAAGAAGRIQFWDPLKGTPFLYRYYFGPGAWLDLMPDGRFNASPEGTRYLRYTELGTFNSYPAQDLIDEFYQPGAVKAVLLGYMKD</sequence>
<comment type="caution">
    <text evidence="2">The sequence shown here is derived from an EMBL/GenBank/DDBJ whole genome shotgun (WGS) entry which is preliminary data.</text>
</comment>
<dbReference type="EMBL" id="ATBP01000969">
    <property type="protein sequence ID" value="ETR68399.1"/>
    <property type="molecule type" value="Genomic_DNA"/>
</dbReference>
<keyword evidence="1" id="KW-0853">WD repeat</keyword>
<proteinExistence type="predicted"/>